<evidence type="ECO:0000313" key="3">
    <source>
        <dbReference type="Proteomes" id="UP000252107"/>
    </source>
</evidence>
<dbReference type="AlphaFoldDB" id="A0A367RRQ4"/>
<comment type="caution">
    <text evidence="2">The sequence shown here is derived from an EMBL/GenBank/DDBJ whole genome shotgun (WGS) entry which is preliminary data.</text>
</comment>
<organism evidence="2 3">
    <name type="scientific">Nostoc minutum NIES-26</name>
    <dbReference type="NCBI Taxonomy" id="1844469"/>
    <lineage>
        <taxon>Bacteria</taxon>
        <taxon>Bacillati</taxon>
        <taxon>Cyanobacteriota</taxon>
        <taxon>Cyanophyceae</taxon>
        <taxon>Nostocales</taxon>
        <taxon>Nostocaceae</taxon>
        <taxon>Nostoc</taxon>
    </lineage>
</organism>
<dbReference type="SUPFAM" id="SSF54427">
    <property type="entry name" value="NTF2-like"/>
    <property type="match status" value="1"/>
</dbReference>
<dbReference type="Pfam" id="PF02136">
    <property type="entry name" value="NTF2"/>
    <property type="match status" value="1"/>
</dbReference>
<dbReference type="Gene3D" id="3.10.450.50">
    <property type="match status" value="1"/>
</dbReference>
<sequence>MKAAESLSATQMSADATAKEEFEIEGITEACILRYFQTLNAGEFQTTAALFAEDGVMHPPFESDIVGPGAIASYLQQEAKGIKAYPRQGIVETLENDQIQVQVTGKAQTSWCGVNVLWLFILNQQQQIIDARIKLLASPQELLALRPQK</sequence>
<protein>
    <submittedName>
        <fullName evidence="2">Nuclear transport factor 2</fullName>
    </submittedName>
</protein>
<evidence type="ECO:0000259" key="1">
    <source>
        <dbReference type="Pfam" id="PF02136"/>
    </source>
</evidence>
<dbReference type="Proteomes" id="UP000252107">
    <property type="component" value="Unassembled WGS sequence"/>
</dbReference>
<proteinExistence type="predicted"/>
<evidence type="ECO:0000313" key="2">
    <source>
        <dbReference type="EMBL" id="RCJ39247.1"/>
    </source>
</evidence>
<keyword evidence="3" id="KW-1185">Reference proteome</keyword>
<name>A0A367RRQ4_9NOSO</name>
<dbReference type="InterPro" id="IPR002075">
    <property type="entry name" value="NTF2_dom"/>
</dbReference>
<reference evidence="2" key="1">
    <citation type="submission" date="2016-04" db="EMBL/GenBank/DDBJ databases">
        <authorList>
            <person name="Tabuchi Yagui T.R."/>
        </authorList>
    </citation>
    <scope>NUCLEOTIDE SEQUENCE [LARGE SCALE GENOMIC DNA]</scope>
    <source>
        <strain evidence="2">NIES-26</strain>
    </source>
</reference>
<accession>A0A367RRQ4</accession>
<feature type="domain" description="Nuclear transport factor 2" evidence="1">
    <location>
        <begin position="29"/>
        <end position="126"/>
    </location>
</feature>
<gene>
    <name evidence="2" type="ORF">A6770_12190</name>
</gene>
<dbReference type="EMBL" id="LXQD01000076">
    <property type="protein sequence ID" value="RCJ39247.1"/>
    <property type="molecule type" value="Genomic_DNA"/>
</dbReference>
<dbReference type="InterPro" id="IPR032710">
    <property type="entry name" value="NTF2-like_dom_sf"/>
</dbReference>